<dbReference type="Proteomes" id="UP000821865">
    <property type="component" value="Chromosome 2"/>
</dbReference>
<protein>
    <submittedName>
        <fullName evidence="1">Uncharacterized protein</fullName>
    </submittedName>
</protein>
<accession>A0ACB8DCI9</accession>
<dbReference type="EMBL" id="CM023471">
    <property type="protein sequence ID" value="KAH7965817.1"/>
    <property type="molecule type" value="Genomic_DNA"/>
</dbReference>
<comment type="caution">
    <text evidence="1">The sequence shown here is derived from an EMBL/GenBank/DDBJ whole genome shotgun (WGS) entry which is preliminary data.</text>
</comment>
<reference evidence="1" key="1">
    <citation type="submission" date="2020-05" db="EMBL/GenBank/DDBJ databases">
        <title>Large-scale comparative analyses of tick genomes elucidate their genetic diversity and vector capacities.</title>
        <authorList>
            <person name="Jia N."/>
            <person name="Wang J."/>
            <person name="Shi W."/>
            <person name="Du L."/>
            <person name="Sun Y."/>
            <person name="Zhan W."/>
            <person name="Jiang J."/>
            <person name="Wang Q."/>
            <person name="Zhang B."/>
            <person name="Ji P."/>
            <person name="Sakyi L.B."/>
            <person name="Cui X."/>
            <person name="Yuan T."/>
            <person name="Jiang B."/>
            <person name="Yang W."/>
            <person name="Lam T.T.-Y."/>
            <person name="Chang Q."/>
            <person name="Ding S."/>
            <person name="Wang X."/>
            <person name="Zhu J."/>
            <person name="Ruan X."/>
            <person name="Zhao L."/>
            <person name="Wei J."/>
            <person name="Que T."/>
            <person name="Du C."/>
            <person name="Cheng J."/>
            <person name="Dai P."/>
            <person name="Han X."/>
            <person name="Huang E."/>
            <person name="Gao Y."/>
            <person name="Liu J."/>
            <person name="Shao H."/>
            <person name="Ye R."/>
            <person name="Li L."/>
            <person name="Wei W."/>
            <person name="Wang X."/>
            <person name="Wang C."/>
            <person name="Yang T."/>
            <person name="Huo Q."/>
            <person name="Li W."/>
            <person name="Guo W."/>
            <person name="Chen H."/>
            <person name="Zhou L."/>
            <person name="Ni X."/>
            <person name="Tian J."/>
            <person name="Zhou Y."/>
            <person name="Sheng Y."/>
            <person name="Liu T."/>
            <person name="Pan Y."/>
            <person name="Xia L."/>
            <person name="Li J."/>
            <person name="Zhao F."/>
            <person name="Cao W."/>
        </authorList>
    </citation>
    <scope>NUCLEOTIDE SEQUENCE</scope>
    <source>
        <strain evidence="1">Dsil-2018</strain>
    </source>
</reference>
<name>A0ACB8DCI9_DERSI</name>
<sequence length="145" mass="16714">MIRNLSDKTIGSLTEFFNDMVWTNDGILLKKWKEVKTILILNPHKPSDISKLGPISQTSWAGKLFEKSVQAPLRYHIELNNMFPSHMVGFRHHVWAQDVFRQLKYLVLYPIRGSEETFVLAFDIKTALDTISHHAILEGLEAVHC</sequence>
<gene>
    <name evidence="1" type="ORF">HPB49_011294</name>
</gene>
<keyword evidence="2" id="KW-1185">Reference proteome</keyword>
<evidence type="ECO:0000313" key="2">
    <source>
        <dbReference type="Proteomes" id="UP000821865"/>
    </source>
</evidence>
<evidence type="ECO:0000313" key="1">
    <source>
        <dbReference type="EMBL" id="KAH7965817.1"/>
    </source>
</evidence>
<organism evidence="1 2">
    <name type="scientific">Dermacentor silvarum</name>
    <name type="common">Tick</name>
    <dbReference type="NCBI Taxonomy" id="543639"/>
    <lineage>
        <taxon>Eukaryota</taxon>
        <taxon>Metazoa</taxon>
        <taxon>Ecdysozoa</taxon>
        <taxon>Arthropoda</taxon>
        <taxon>Chelicerata</taxon>
        <taxon>Arachnida</taxon>
        <taxon>Acari</taxon>
        <taxon>Parasitiformes</taxon>
        <taxon>Ixodida</taxon>
        <taxon>Ixodoidea</taxon>
        <taxon>Ixodidae</taxon>
        <taxon>Rhipicephalinae</taxon>
        <taxon>Dermacentor</taxon>
    </lineage>
</organism>
<proteinExistence type="predicted"/>